<dbReference type="Proteomes" id="UP000681722">
    <property type="component" value="Unassembled WGS sequence"/>
</dbReference>
<evidence type="ECO:0000313" key="6">
    <source>
        <dbReference type="Proteomes" id="UP000663829"/>
    </source>
</evidence>
<dbReference type="EMBL" id="CAJOBC010082122">
    <property type="protein sequence ID" value="CAF4281288.1"/>
    <property type="molecule type" value="Genomic_DNA"/>
</dbReference>
<evidence type="ECO:0000313" key="5">
    <source>
        <dbReference type="EMBL" id="CAF4281288.1"/>
    </source>
</evidence>
<protein>
    <submittedName>
        <fullName evidence="3">Uncharacterized protein</fullName>
    </submittedName>
</protein>
<reference evidence="3" key="1">
    <citation type="submission" date="2021-02" db="EMBL/GenBank/DDBJ databases">
        <authorList>
            <person name="Nowell W R."/>
        </authorList>
    </citation>
    <scope>NUCLEOTIDE SEQUENCE</scope>
</reference>
<feature type="chain" id="PRO_5036411823" evidence="1">
    <location>
        <begin position="18"/>
        <end position="291"/>
    </location>
</feature>
<proteinExistence type="predicted"/>
<evidence type="ECO:0000313" key="3">
    <source>
        <dbReference type="EMBL" id="CAF1386314.1"/>
    </source>
</evidence>
<feature type="signal peptide" evidence="1">
    <location>
        <begin position="1"/>
        <end position="17"/>
    </location>
</feature>
<gene>
    <name evidence="3" type="ORF">GPM918_LOCUS32575</name>
    <name evidence="2" type="ORF">OVA965_LOCUS5410</name>
    <name evidence="5" type="ORF">SRO942_LOCUS33245</name>
    <name evidence="4" type="ORF">TMI583_LOCUS5408</name>
</gene>
<keyword evidence="1" id="KW-0732">Signal</keyword>
<dbReference type="OrthoDB" id="340166at2759"/>
<dbReference type="AlphaFoldDB" id="A0A815JYW9"/>
<accession>A0A815JYW9</accession>
<comment type="caution">
    <text evidence="3">The sequence shown here is derived from an EMBL/GenBank/DDBJ whole genome shotgun (WGS) entry which is preliminary data.</text>
</comment>
<sequence>MLFFALMVSLSVHSSNCTDQLFAWPDESTNKESQFEGIAYNPMHDTYFVVQEAIKSVDDKKKFNPNVFEIRFTTSDSIPVIQILESCPAHWDFDSDNKGFEGLEFIAHQHTKQSYLLGLCEANSCASKSARRRASNPTGNGTLIVLEKKEATSKKSCSWEPVGTISLPSSVQFNDYSSVSIYRRSSSTLPTYIAVTSQENSQVWIGLIEEINDPPYFRVSSLQKTTVYDLPRATQVPDQCSIQYCNIEGVAWRGINQLILVSDRSKTDQEAVCVDKDQSVHSFVLPEYLTD</sequence>
<organism evidence="3 6">
    <name type="scientific">Didymodactylos carnosus</name>
    <dbReference type="NCBI Taxonomy" id="1234261"/>
    <lineage>
        <taxon>Eukaryota</taxon>
        <taxon>Metazoa</taxon>
        <taxon>Spiralia</taxon>
        <taxon>Gnathifera</taxon>
        <taxon>Rotifera</taxon>
        <taxon>Eurotatoria</taxon>
        <taxon>Bdelloidea</taxon>
        <taxon>Philodinida</taxon>
        <taxon>Philodinidae</taxon>
        <taxon>Didymodactylos</taxon>
    </lineage>
</organism>
<dbReference type="Proteomes" id="UP000682733">
    <property type="component" value="Unassembled WGS sequence"/>
</dbReference>
<dbReference type="EMBL" id="CAJNOQ010016720">
    <property type="protein sequence ID" value="CAF1386314.1"/>
    <property type="molecule type" value="Genomic_DNA"/>
</dbReference>
<dbReference type="EMBL" id="CAJNOK010001517">
    <property type="protein sequence ID" value="CAF0816266.1"/>
    <property type="molecule type" value="Genomic_DNA"/>
</dbReference>
<dbReference type="Proteomes" id="UP000663829">
    <property type="component" value="Unassembled WGS sequence"/>
</dbReference>
<dbReference type="Proteomes" id="UP000677228">
    <property type="component" value="Unassembled WGS sequence"/>
</dbReference>
<evidence type="ECO:0000313" key="2">
    <source>
        <dbReference type="EMBL" id="CAF0816266.1"/>
    </source>
</evidence>
<dbReference type="EMBL" id="CAJOBA010001517">
    <property type="protein sequence ID" value="CAF3600357.1"/>
    <property type="molecule type" value="Genomic_DNA"/>
</dbReference>
<name>A0A815JYW9_9BILA</name>
<keyword evidence="6" id="KW-1185">Reference proteome</keyword>
<evidence type="ECO:0000313" key="4">
    <source>
        <dbReference type="EMBL" id="CAF3600357.1"/>
    </source>
</evidence>
<evidence type="ECO:0000256" key="1">
    <source>
        <dbReference type="SAM" id="SignalP"/>
    </source>
</evidence>